<name>A0ABT2NR96_9RHOB</name>
<accession>A0ABT2NR96</accession>
<protein>
    <submittedName>
        <fullName evidence="2">FixH family protein</fullName>
    </submittedName>
</protein>
<evidence type="ECO:0000313" key="2">
    <source>
        <dbReference type="EMBL" id="MCT8331452.1"/>
    </source>
</evidence>
<gene>
    <name evidence="2" type="ORF">N5I32_18185</name>
</gene>
<keyword evidence="3" id="KW-1185">Reference proteome</keyword>
<proteinExistence type="predicted"/>
<dbReference type="RefSeq" id="WP_261497361.1">
    <property type="nucleotide sequence ID" value="NZ_JAOCQF010000004.1"/>
</dbReference>
<reference evidence="3" key="1">
    <citation type="submission" date="2023-07" db="EMBL/GenBank/DDBJ databases">
        <title>Defluviimonas sediminis sp. nov., isolated from mangrove sediment.</title>
        <authorList>
            <person name="Liu L."/>
            <person name="Li J."/>
            <person name="Huang Y."/>
            <person name="Pan J."/>
            <person name="Li M."/>
        </authorList>
    </citation>
    <scope>NUCLEOTIDE SEQUENCE [LARGE SCALE GENOMIC DNA]</scope>
    <source>
        <strain evidence="3">FT324</strain>
    </source>
</reference>
<dbReference type="InterPro" id="IPR018037">
    <property type="entry name" value="FixH_proteobacterial"/>
</dbReference>
<organism evidence="2 3">
    <name type="scientific">Albidovulum sediminis</name>
    <dbReference type="NCBI Taxonomy" id="3066345"/>
    <lineage>
        <taxon>Bacteria</taxon>
        <taxon>Pseudomonadati</taxon>
        <taxon>Pseudomonadota</taxon>
        <taxon>Alphaproteobacteria</taxon>
        <taxon>Rhodobacterales</taxon>
        <taxon>Paracoccaceae</taxon>
        <taxon>Albidovulum</taxon>
    </lineage>
</organism>
<dbReference type="Proteomes" id="UP001205601">
    <property type="component" value="Unassembled WGS sequence"/>
</dbReference>
<dbReference type="Pfam" id="PF05751">
    <property type="entry name" value="FixH"/>
    <property type="match status" value="1"/>
</dbReference>
<feature type="transmembrane region" description="Helical" evidence="1">
    <location>
        <begin position="12"/>
        <end position="30"/>
    </location>
</feature>
<dbReference type="PIRSF" id="PIRSF011386">
    <property type="entry name" value="FixH"/>
    <property type="match status" value="1"/>
</dbReference>
<sequence>MAQEFTGRKVFVFIASAFALIIAVNIFMAVKAVSTFPGLEVRNSYVASQNFDRERKAQEALGWTLRETYAEGELRLAFRDSAGLPVELGDISAVVGRTTEAAEDVTPAFVHDGTDYVAAVDLAPGRWMVLLEASAKDGTRFHKRLDLFVKD</sequence>
<keyword evidence="1" id="KW-1133">Transmembrane helix</keyword>
<dbReference type="EMBL" id="JAOCQF010000004">
    <property type="protein sequence ID" value="MCT8331452.1"/>
    <property type="molecule type" value="Genomic_DNA"/>
</dbReference>
<evidence type="ECO:0000256" key="1">
    <source>
        <dbReference type="SAM" id="Phobius"/>
    </source>
</evidence>
<dbReference type="InterPro" id="IPR008620">
    <property type="entry name" value="FixH"/>
</dbReference>
<keyword evidence="1" id="KW-0812">Transmembrane</keyword>
<evidence type="ECO:0000313" key="3">
    <source>
        <dbReference type="Proteomes" id="UP001205601"/>
    </source>
</evidence>
<keyword evidence="1" id="KW-0472">Membrane</keyword>
<comment type="caution">
    <text evidence="2">The sequence shown here is derived from an EMBL/GenBank/DDBJ whole genome shotgun (WGS) entry which is preliminary data.</text>
</comment>